<dbReference type="Proteomes" id="UP000499080">
    <property type="component" value="Unassembled WGS sequence"/>
</dbReference>
<comment type="caution">
    <text evidence="1">The sequence shown here is derived from an EMBL/GenBank/DDBJ whole genome shotgun (WGS) entry which is preliminary data.</text>
</comment>
<dbReference type="AlphaFoldDB" id="A0A4Y2ML07"/>
<keyword evidence="2" id="KW-1185">Reference proteome</keyword>
<evidence type="ECO:0000313" key="2">
    <source>
        <dbReference type="Proteomes" id="UP000499080"/>
    </source>
</evidence>
<name>A0A4Y2ML07_ARAVE</name>
<accession>A0A4Y2ML07</accession>
<dbReference type="EMBL" id="BGPR01007470">
    <property type="protein sequence ID" value="GBN27094.1"/>
    <property type="molecule type" value="Genomic_DNA"/>
</dbReference>
<reference evidence="1 2" key="1">
    <citation type="journal article" date="2019" name="Sci. Rep.">
        <title>Orb-weaving spider Araneus ventricosus genome elucidates the spidroin gene catalogue.</title>
        <authorList>
            <person name="Kono N."/>
            <person name="Nakamura H."/>
            <person name="Ohtoshi R."/>
            <person name="Moran D.A.P."/>
            <person name="Shinohara A."/>
            <person name="Yoshida Y."/>
            <person name="Fujiwara M."/>
            <person name="Mori M."/>
            <person name="Tomita M."/>
            <person name="Arakawa K."/>
        </authorList>
    </citation>
    <scope>NUCLEOTIDE SEQUENCE [LARGE SCALE GENOMIC DNA]</scope>
</reference>
<protein>
    <submittedName>
        <fullName evidence="1">Uncharacterized protein</fullName>
    </submittedName>
</protein>
<sequence>MRVGGRLENSQSPYSGKHPIILPSKAAQGLWGCTVRIPRQPALFPYTNERFLHQQQSYAEAFERDVSNPKFKLGESDYFFTISRTPRFYSQVTLEHVERSLRYRLPLHRNMDPVSTNPDAHNVYKRDTGFIVSGDCTIVGSDVHNAGSGDCHLTYGDCSGSTSSGGGRSIQKIHDVYNAGSGNVYISYCGASTSSEEMIHDIHNAGSGQYHIKYVTSDTNIHRRLVNDVRNGGSGAINITYKNCGSRKLCGKLANDVYIAGSGSVYVSTSSANSCGPLVNNVHDTGSGRIFLQYGIIGTTPWQQRVFVLRVWKRENVDQECQTQMLAQIK</sequence>
<evidence type="ECO:0000313" key="1">
    <source>
        <dbReference type="EMBL" id="GBN27094.1"/>
    </source>
</evidence>
<organism evidence="1 2">
    <name type="scientific">Araneus ventricosus</name>
    <name type="common">Orbweaver spider</name>
    <name type="synonym">Epeira ventricosa</name>
    <dbReference type="NCBI Taxonomy" id="182803"/>
    <lineage>
        <taxon>Eukaryota</taxon>
        <taxon>Metazoa</taxon>
        <taxon>Ecdysozoa</taxon>
        <taxon>Arthropoda</taxon>
        <taxon>Chelicerata</taxon>
        <taxon>Arachnida</taxon>
        <taxon>Araneae</taxon>
        <taxon>Araneomorphae</taxon>
        <taxon>Entelegynae</taxon>
        <taxon>Araneoidea</taxon>
        <taxon>Araneidae</taxon>
        <taxon>Araneus</taxon>
    </lineage>
</organism>
<gene>
    <name evidence="1" type="ORF">AVEN_201456_1</name>
</gene>
<proteinExistence type="predicted"/>